<protein>
    <recommendedName>
        <fullName evidence="4">ShKT domain-containing protein</fullName>
    </recommendedName>
</protein>
<accession>A0AAD9UR48</accession>
<evidence type="ECO:0000256" key="2">
    <source>
        <dbReference type="PROSITE-ProRule" id="PRU01005"/>
    </source>
</evidence>
<feature type="domain" description="ShKT" evidence="4">
    <location>
        <begin position="262"/>
        <end position="299"/>
    </location>
</feature>
<evidence type="ECO:0000313" key="6">
    <source>
        <dbReference type="Proteomes" id="UP001249851"/>
    </source>
</evidence>
<evidence type="ECO:0000313" key="5">
    <source>
        <dbReference type="EMBL" id="KAK2546856.1"/>
    </source>
</evidence>
<feature type="region of interest" description="Disordered" evidence="3">
    <location>
        <begin position="107"/>
        <end position="132"/>
    </location>
</feature>
<keyword evidence="1" id="KW-0800">Toxin</keyword>
<sequence>MKLTRDCGKIIFIVLTTEFIWVTAKRHHNYSVGIDCLRQNESNNITGDIKKEVELDELSAAENRLEHASARSDIEKGSKRDNSFTDVMQNFLKLIQKARAVISSDGKATNLSVSSTPSQPTVSPTSPSPSVEVTSAATTQGVVTLPAPGVMATQPVSRQPATVPTMAPATTKHGQFIVATAPLPTPAVELTGKPGQSFHIIILHPKKGHTIGSSGIPGISPLAVIGGGVLPVPIGVPYPPGSPPPTGSSTKESGQHGEAAKCENEGEHCFVWAKAGECGKNWKFMEQKCWKSCSNCAKCENKNESCIDWAEKGLCQTFGALQRQERTLQKLGEKR</sequence>
<evidence type="ECO:0000256" key="1">
    <source>
        <dbReference type="ARBA" id="ARBA00022656"/>
    </source>
</evidence>
<proteinExistence type="predicted"/>
<keyword evidence="6" id="KW-1185">Reference proteome</keyword>
<name>A0AAD9UR48_ACRCE</name>
<gene>
    <name evidence="5" type="ORF">P5673_033410</name>
</gene>
<dbReference type="Pfam" id="PF01549">
    <property type="entry name" value="ShK"/>
    <property type="match status" value="2"/>
</dbReference>
<dbReference type="GO" id="GO:0090729">
    <property type="term" value="F:toxin activity"/>
    <property type="evidence" value="ECO:0007669"/>
    <property type="project" value="UniProtKB-KW"/>
</dbReference>
<dbReference type="InterPro" id="IPR003582">
    <property type="entry name" value="ShKT_dom"/>
</dbReference>
<reference evidence="5" key="2">
    <citation type="journal article" date="2023" name="Science">
        <title>Genomic signatures of disease resistance in endangered staghorn corals.</title>
        <authorList>
            <person name="Vollmer S.V."/>
            <person name="Selwyn J.D."/>
            <person name="Despard B.A."/>
            <person name="Roesel C.L."/>
        </authorList>
    </citation>
    <scope>NUCLEOTIDE SEQUENCE</scope>
    <source>
        <strain evidence="5">K2</strain>
    </source>
</reference>
<evidence type="ECO:0000259" key="4">
    <source>
        <dbReference type="PROSITE" id="PS51670"/>
    </source>
</evidence>
<feature type="compositionally biased region" description="Low complexity" evidence="3">
    <location>
        <begin position="112"/>
        <end position="132"/>
    </location>
</feature>
<comment type="caution">
    <text evidence="5">The sequence shown here is derived from an EMBL/GenBank/DDBJ whole genome shotgun (WGS) entry which is preliminary data.</text>
</comment>
<comment type="caution">
    <text evidence="2">Lacks conserved residue(s) required for the propagation of feature annotation.</text>
</comment>
<organism evidence="5 6">
    <name type="scientific">Acropora cervicornis</name>
    <name type="common">Staghorn coral</name>
    <dbReference type="NCBI Taxonomy" id="6130"/>
    <lineage>
        <taxon>Eukaryota</taxon>
        <taxon>Metazoa</taxon>
        <taxon>Cnidaria</taxon>
        <taxon>Anthozoa</taxon>
        <taxon>Hexacorallia</taxon>
        <taxon>Scleractinia</taxon>
        <taxon>Astrocoeniina</taxon>
        <taxon>Acroporidae</taxon>
        <taxon>Acropora</taxon>
    </lineage>
</organism>
<dbReference type="AlphaFoldDB" id="A0AAD9UR48"/>
<feature type="compositionally biased region" description="Pro residues" evidence="3">
    <location>
        <begin position="236"/>
        <end position="246"/>
    </location>
</feature>
<reference evidence="5" key="1">
    <citation type="journal article" date="2023" name="G3 (Bethesda)">
        <title>Whole genome assembly and annotation of the endangered Caribbean coral Acropora cervicornis.</title>
        <authorList>
            <person name="Selwyn J.D."/>
            <person name="Vollmer S.V."/>
        </authorList>
    </citation>
    <scope>NUCLEOTIDE SEQUENCE</scope>
    <source>
        <strain evidence="5">K2</strain>
    </source>
</reference>
<dbReference type="PROSITE" id="PS51670">
    <property type="entry name" value="SHKT"/>
    <property type="match status" value="1"/>
</dbReference>
<feature type="region of interest" description="Disordered" evidence="3">
    <location>
        <begin position="236"/>
        <end position="258"/>
    </location>
</feature>
<evidence type="ECO:0000256" key="3">
    <source>
        <dbReference type="SAM" id="MobiDB-lite"/>
    </source>
</evidence>
<dbReference type="EMBL" id="JARQWQ010000254">
    <property type="protein sequence ID" value="KAK2546856.1"/>
    <property type="molecule type" value="Genomic_DNA"/>
</dbReference>
<dbReference type="Proteomes" id="UP001249851">
    <property type="component" value="Unassembled WGS sequence"/>
</dbReference>